<protein>
    <submittedName>
        <fullName evidence="2">Diguanylate phosphodiesterase</fullName>
    </submittedName>
</protein>
<dbReference type="SMART" id="SM00052">
    <property type="entry name" value="EAL"/>
    <property type="match status" value="1"/>
</dbReference>
<name>A0A3Q9QRB9_9BACI</name>
<evidence type="ECO:0000259" key="1">
    <source>
        <dbReference type="PROSITE" id="PS50883"/>
    </source>
</evidence>
<dbReference type="Pfam" id="PF10388">
    <property type="entry name" value="YkuI_C"/>
    <property type="match status" value="1"/>
</dbReference>
<proteinExistence type="predicted"/>
<gene>
    <name evidence="2" type="ORF">CHR53_08800</name>
</gene>
<keyword evidence="3" id="KW-1185">Reference proteome</keyword>
<evidence type="ECO:0000313" key="2">
    <source>
        <dbReference type="EMBL" id="AZU61349.1"/>
    </source>
</evidence>
<dbReference type="Proteomes" id="UP000282892">
    <property type="component" value="Chromosome"/>
</dbReference>
<dbReference type="InterPro" id="IPR035919">
    <property type="entry name" value="EAL_sf"/>
</dbReference>
<dbReference type="KEGG" id="nmk:CHR53_08800"/>
<dbReference type="SUPFAM" id="SSF141868">
    <property type="entry name" value="EAL domain-like"/>
    <property type="match status" value="1"/>
</dbReference>
<dbReference type="InterPro" id="IPR018842">
    <property type="entry name" value="YkuI_C"/>
</dbReference>
<dbReference type="Gene3D" id="1.20.5.170">
    <property type="match status" value="1"/>
</dbReference>
<dbReference type="Pfam" id="PF00563">
    <property type="entry name" value="EAL"/>
    <property type="match status" value="1"/>
</dbReference>
<dbReference type="CDD" id="cd01948">
    <property type="entry name" value="EAL"/>
    <property type="match status" value="1"/>
</dbReference>
<dbReference type="InterPro" id="IPR050706">
    <property type="entry name" value="Cyclic-di-GMP_PDE-like"/>
</dbReference>
<dbReference type="STRING" id="1193713.GCA_001636315_04201"/>
<dbReference type="EMBL" id="CP022572">
    <property type="protein sequence ID" value="AZU61349.1"/>
    <property type="molecule type" value="Genomic_DNA"/>
</dbReference>
<dbReference type="PANTHER" id="PTHR33121">
    <property type="entry name" value="CYCLIC DI-GMP PHOSPHODIESTERASE PDEF"/>
    <property type="match status" value="1"/>
</dbReference>
<dbReference type="PANTHER" id="PTHR33121:SF82">
    <property type="entry name" value="SIGNAL TRANSDUCTION PROTEIN CONTAINING A EAL DOMAIN"/>
    <property type="match status" value="1"/>
</dbReference>
<dbReference type="GO" id="GO:0071111">
    <property type="term" value="F:cyclic-guanylate-specific phosphodiesterase activity"/>
    <property type="evidence" value="ECO:0007669"/>
    <property type="project" value="InterPro"/>
</dbReference>
<sequence length="402" mass="47307">MDALEILSDLENCFPYFQPIFSADEQLVIAYEVLGRYQSEGTVISLGPFFQDDQIPDEYKLEVDFLLVNKALEKALELDEDISICLNRNAELLMYGNGEPFLQQLLEFEKKGLSLNRIVLEISDRHYDGDLDQFDHLLQYYRTYGIKIALSSIVKASHFERIAELEPDILKINLEALKSTATGMNFNDVLFTISLLARKIGSTLLFENIEMSYQLQFAWKNGGRYYQGFYLHPPAGEFVPRDFLRHRLKEKFHDFISYEKRKLEAVYLTAEFFQAKIHDLVLKNKKLGYEGLFQAIVKEMDQVAFRMYICDEDGFQKSSNFFKGAEGWFLQEEYKDKNWSWRPYFLENIIKMRNERKGILSDLYSDIETGETIRTFSFPMNGNEYLFIDISYHYLFEHDQLL</sequence>
<feature type="domain" description="EAL" evidence="1">
    <location>
        <begin position="1"/>
        <end position="248"/>
    </location>
</feature>
<reference evidence="2 3" key="1">
    <citation type="submission" date="2017-07" db="EMBL/GenBank/DDBJ databases">
        <title>The complete genome sequence of Bacillus mesonae strain H20-5, an efficient strain improving plant abiotic stress resistance.</title>
        <authorList>
            <person name="Kim S.Y."/>
            <person name="Song H."/>
            <person name="Sang M.K."/>
            <person name="Weon H.-Y."/>
            <person name="Song J."/>
        </authorList>
    </citation>
    <scope>NUCLEOTIDE SEQUENCE [LARGE SCALE GENOMIC DNA]</scope>
    <source>
        <strain evidence="2 3">H20-5</strain>
    </source>
</reference>
<dbReference type="SUPFAM" id="SSF103190">
    <property type="entry name" value="Sensory domain-like"/>
    <property type="match status" value="1"/>
</dbReference>
<dbReference type="RefSeq" id="WP_127486251.1">
    <property type="nucleotide sequence ID" value="NZ_CP022572.1"/>
</dbReference>
<dbReference type="Gene3D" id="3.20.20.450">
    <property type="entry name" value="EAL domain"/>
    <property type="match status" value="1"/>
</dbReference>
<organism evidence="2 3">
    <name type="scientific">Neobacillus mesonae</name>
    <dbReference type="NCBI Taxonomy" id="1193713"/>
    <lineage>
        <taxon>Bacteria</taxon>
        <taxon>Bacillati</taxon>
        <taxon>Bacillota</taxon>
        <taxon>Bacilli</taxon>
        <taxon>Bacillales</taxon>
        <taxon>Bacillaceae</taxon>
        <taxon>Neobacillus</taxon>
    </lineage>
</organism>
<dbReference type="InterPro" id="IPR001633">
    <property type="entry name" value="EAL_dom"/>
</dbReference>
<dbReference type="OrthoDB" id="1673646at2"/>
<dbReference type="InterPro" id="IPR029151">
    <property type="entry name" value="Sensor-like_sf"/>
</dbReference>
<accession>A0A3Q9QRB9</accession>
<dbReference type="Gene3D" id="3.30.450.20">
    <property type="entry name" value="PAS domain"/>
    <property type="match status" value="1"/>
</dbReference>
<evidence type="ECO:0000313" key="3">
    <source>
        <dbReference type="Proteomes" id="UP000282892"/>
    </source>
</evidence>
<dbReference type="PROSITE" id="PS50883">
    <property type="entry name" value="EAL"/>
    <property type="match status" value="1"/>
</dbReference>
<dbReference type="AlphaFoldDB" id="A0A3Q9QRB9"/>